<gene>
    <name evidence="1" type="ordered locus">HBZC1_14050</name>
</gene>
<organism evidence="1 2">
    <name type="scientific">Helicobacter bizzozeronii (strain CIII-1)</name>
    <dbReference type="NCBI Taxonomy" id="1002804"/>
    <lineage>
        <taxon>Bacteria</taxon>
        <taxon>Pseudomonadati</taxon>
        <taxon>Campylobacterota</taxon>
        <taxon>Epsilonproteobacteria</taxon>
        <taxon>Campylobacterales</taxon>
        <taxon>Helicobacteraceae</taxon>
        <taxon>Helicobacter</taxon>
    </lineage>
</organism>
<keyword evidence="2" id="KW-1185">Reference proteome</keyword>
<accession>F8KU52</accession>
<dbReference type="Proteomes" id="UP000008387">
    <property type="component" value="Chromosome"/>
</dbReference>
<dbReference type="EMBL" id="FR871757">
    <property type="protein sequence ID" value="CCB80391.1"/>
    <property type="molecule type" value="Genomic_DNA"/>
</dbReference>
<reference evidence="1 2" key="1">
    <citation type="journal article" date="2011" name="J. Bacteriol.">
        <title>Genome sequence of Helicobacter bizzozeronii strain CIII-1, an isolate from human gastric mucosa.</title>
        <authorList>
            <person name="Schott T."/>
            <person name="Rossi M."/>
            <person name="Hanninen M.L."/>
        </authorList>
    </citation>
    <scope>NUCLEOTIDE SEQUENCE [LARGE SCALE GENOMIC DNA]</scope>
    <source>
        <strain evidence="1 2">CIII-1</strain>
    </source>
</reference>
<protein>
    <submittedName>
        <fullName evidence="1">Uncharacterized protein</fullName>
    </submittedName>
</protein>
<evidence type="ECO:0000313" key="1">
    <source>
        <dbReference type="EMBL" id="CCB80391.1"/>
    </source>
</evidence>
<evidence type="ECO:0000313" key="2">
    <source>
        <dbReference type="Proteomes" id="UP000008387"/>
    </source>
</evidence>
<dbReference type="HOGENOM" id="CLU_3080519_0_0_7"/>
<dbReference type="AlphaFoldDB" id="F8KU52"/>
<dbReference type="KEGG" id="hbi:HBZC1_14050"/>
<name>F8KU52_HELBC</name>
<sequence length="52" mass="5786">MDAPTSYITPTKAALCSACKPPTKAPIPKTQFKKRLEHMQNPQSFLQIEQLG</sequence>
<proteinExistence type="predicted"/>